<protein>
    <recommendedName>
        <fullName evidence="1">Aminotransferase-like plant mobile domain-containing protein</fullName>
    </recommendedName>
</protein>
<proteinExistence type="predicted"/>
<feature type="domain" description="Aminotransferase-like plant mobile" evidence="1">
    <location>
        <begin position="132"/>
        <end position="228"/>
    </location>
</feature>
<dbReference type="EMBL" id="JABFAF010000007">
    <property type="protein sequence ID" value="MBA0858925.1"/>
    <property type="molecule type" value="Genomic_DNA"/>
</dbReference>
<keyword evidence="3" id="KW-1185">Reference proteome</keyword>
<dbReference type="Proteomes" id="UP000593576">
    <property type="component" value="Unassembled WGS sequence"/>
</dbReference>
<organism evidence="2 3">
    <name type="scientific">Gossypium schwendimanii</name>
    <name type="common">Cotton</name>
    <dbReference type="NCBI Taxonomy" id="34291"/>
    <lineage>
        <taxon>Eukaryota</taxon>
        <taxon>Viridiplantae</taxon>
        <taxon>Streptophyta</taxon>
        <taxon>Embryophyta</taxon>
        <taxon>Tracheophyta</taxon>
        <taxon>Spermatophyta</taxon>
        <taxon>Magnoliopsida</taxon>
        <taxon>eudicotyledons</taxon>
        <taxon>Gunneridae</taxon>
        <taxon>Pentapetalae</taxon>
        <taxon>rosids</taxon>
        <taxon>malvids</taxon>
        <taxon>Malvales</taxon>
        <taxon>Malvaceae</taxon>
        <taxon>Malvoideae</taxon>
        <taxon>Gossypium</taxon>
    </lineage>
</organism>
<dbReference type="InterPro" id="IPR044824">
    <property type="entry name" value="MAIN-like"/>
</dbReference>
<dbReference type="PANTHER" id="PTHR46033:SF8">
    <property type="entry name" value="PROTEIN MAINTENANCE OF MERISTEMS-LIKE"/>
    <property type="match status" value="1"/>
</dbReference>
<accession>A0A7J9LJE7</accession>
<dbReference type="Pfam" id="PF10536">
    <property type="entry name" value="PMD"/>
    <property type="match status" value="1"/>
</dbReference>
<sequence>MCFMLQEKVKRKLMNYLHICFTKSSSPKCLQSEDNLRTLSYSEVTSITPLIRPDCQSELRGVTSVAGRGGHPRRTHSIFHVGSVPSLWRTCSYSWGYQWMGPYSPGPLNLMIGEPYIKIFWVRFQILFTEVESMGWLRKTFPMLGDDLNEVQRVRYARAYILQIIGGYLMSDKSPNLVHLRWLLKFINLRVVDELSWGSAVLVILYREMCRATQPNKIKIGGCLSLLQS</sequence>
<dbReference type="AlphaFoldDB" id="A0A7J9LJE7"/>
<name>A0A7J9LJE7_GOSSC</name>
<evidence type="ECO:0000313" key="3">
    <source>
        <dbReference type="Proteomes" id="UP000593576"/>
    </source>
</evidence>
<evidence type="ECO:0000259" key="1">
    <source>
        <dbReference type="Pfam" id="PF10536"/>
    </source>
</evidence>
<dbReference type="PANTHER" id="PTHR46033">
    <property type="entry name" value="PROTEIN MAIN-LIKE 2"/>
    <property type="match status" value="1"/>
</dbReference>
<dbReference type="OrthoDB" id="981154at2759"/>
<dbReference type="InterPro" id="IPR019557">
    <property type="entry name" value="AminoTfrase-like_pln_mobile"/>
</dbReference>
<evidence type="ECO:0000313" key="2">
    <source>
        <dbReference type="EMBL" id="MBA0858925.1"/>
    </source>
</evidence>
<gene>
    <name evidence="2" type="ORF">Goshw_001772</name>
</gene>
<reference evidence="2 3" key="1">
    <citation type="journal article" date="2019" name="Genome Biol. Evol.">
        <title>Insights into the evolution of the New World diploid cottons (Gossypium, subgenus Houzingenia) based on genome sequencing.</title>
        <authorList>
            <person name="Grover C.E."/>
            <person name="Arick M.A. 2nd"/>
            <person name="Thrash A."/>
            <person name="Conover J.L."/>
            <person name="Sanders W.S."/>
            <person name="Peterson D.G."/>
            <person name="Frelichowski J.E."/>
            <person name="Scheffler J.A."/>
            <person name="Scheffler B.E."/>
            <person name="Wendel J.F."/>
        </authorList>
    </citation>
    <scope>NUCLEOTIDE SEQUENCE [LARGE SCALE GENOMIC DNA]</scope>
    <source>
        <strain evidence="2">1</strain>
        <tissue evidence="2">Leaf</tissue>
    </source>
</reference>
<dbReference type="GO" id="GO:0010073">
    <property type="term" value="P:meristem maintenance"/>
    <property type="evidence" value="ECO:0007669"/>
    <property type="project" value="InterPro"/>
</dbReference>
<comment type="caution">
    <text evidence="2">The sequence shown here is derived from an EMBL/GenBank/DDBJ whole genome shotgun (WGS) entry which is preliminary data.</text>
</comment>